<comment type="activity regulation">
    <text evidence="8">Allosterically activated by fructose 1,6-bisphosphate (FBP).</text>
</comment>
<feature type="binding site" evidence="8">
    <location>
        <position position="79"/>
    </location>
    <ligand>
        <name>substrate</name>
    </ligand>
</feature>
<name>A0A2N3PP94_9PROT</name>
<comment type="subunit">
    <text evidence="8">Homotetramer.</text>
</comment>
<sequence length="310" mass="32470">MKVGIVGAGMVGSSAAFAMVMRGVASEIVLIDRNEKLAVAQAQDILHGTPFASPTRIWAGGYEDLAGADVVVLSAGVSQEPGESRLHLLERNAKVFGAIIPSVLAHAPQALLLVTSNPVDVMTDIARRISGLPSERVIGSGTILDTARFRALLGEHVGVSPKSVHAYVLGEHGDSEVLWWSGAVVGNVGVQEMAAQMNRPIDTEARARIEDAVRRAAYRIIDGKGATWFGIGSGLTRIVQAIATDEKALLSISAETELYDGISGVTMSLPRIVGAGGAGASLVPKLDDDERKALLRSATILKEAADSVHI</sequence>
<keyword evidence="15" id="KW-1185">Reference proteome</keyword>
<feature type="active site" description="Proton acceptor" evidence="8 9">
    <location>
        <position position="172"/>
    </location>
</feature>
<evidence type="ECO:0000256" key="10">
    <source>
        <dbReference type="PIRSR" id="PIRSR000102-3"/>
    </source>
</evidence>
<feature type="domain" description="Lactate/malate dehydrogenase C-terminal" evidence="13">
    <location>
        <begin position="142"/>
        <end position="306"/>
    </location>
</feature>
<evidence type="ECO:0000256" key="2">
    <source>
        <dbReference type="ARBA" id="ARBA00004843"/>
    </source>
</evidence>
<dbReference type="Pfam" id="PF00056">
    <property type="entry name" value="Ldh_1_N"/>
    <property type="match status" value="1"/>
</dbReference>
<evidence type="ECO:0000256" key="1">
    <source>
        <dbReference type="ARBA" id="ARBA00003966"/>
    </source>
</evidence>
<protein>
    <recommendedName>
        <fullName evidence="4 8">L-lactate dehydrogenase</fullName>
        <shortName evidence="8">L-LDH</shortName>
        <ecNumber evidence="4 8">1.1.1.27</ecNumber>
    </recommendedName>
</protein>
<accession>A0A2N3PP94</accession>
<feature type="binding site" evidence="8">
    <location>
        <position position="150"/>
    </location>
    <ligand>
        <name>beta-D-fructose 1,6-bisphosphate</name>
        <dbReference type="ChEBI" id="CHEBI:32966"/>
        <note>allosteric activator</note>
    </ligand>
</feature>
<dbReference type="InterPro" id="IPR011304">
    <property type="entry name" value="L-lactate_DH"/>
</dbReference>
<dbReference type="InterPro" id="IPR001236">
    <property type="entry name" value="Lactate/malate_DH_N"/>
</dbReference>
<dbReference type="NCBIfam" id="TIGR01771">
    <property type="entry name" value="L-LDH-NAD"/>
    <property type="match status" value="1"/>
</dbReference>
<comment type="caution">
    <text evidence="8">Lacks conserved residue(s) required for the propagation of feature annotation.</text>
</comment>
<evidence type="ECO:0000256" key="5">
    <source>
        <dbReference type="ARBA" id="ARBA00023002"/>
    </source>
</evidence>
<comment type="function">
    <text evidence="8">Catalyzes the conversion of lactate to pyruvate.</text>
</comment>
<dbReference type="InterPro" id="IPR022383">
    <property type="entry name" value="Lactate/malate_DH_C"/>
</dbReference>
<dbReference type="Pfam" id="PF02866">
    <property type="entry name" value="Ldh_1_C"/>
    <property type="match status" value="1"/>
</dbReference>
<comment type="subcellular location">
    <subcellularLocation>
        <location evidence="8">Cytoplasm</location>
    </subcellularLocation>
</comment>
<evidence type="ECO:0000256" key="4">
    <source>
        <dbReference type="ARBA" id="ARBA00012967"/>
    </source>
</evidence>
<evidence type="ECO:0000313" key="14">
    <source>
        <dbReference type="EMBL" id="PKU22218.1"/>
    </source>
</evidence>
<dbReference type="GO" id="GO:0004459">
    <property type="term" value="F:L-lactate dehydrogenase (NAD+) activity"/>
    <property type="evidence" value="ECO:0007669"/>
    <property type="project" value="UniProtKB-UniRule"/>
</dbReference>
<evidence type="ECO:0000256" key="3">
    <source>
        <dbReference type="ARBA" id="ARBA00006054"/>
    </source>
</evidence>
<dbReference type="GO" id="GO:0005737">
    <property type="term" value="C:cytoplasm"/>
    <property type="evidence" value="ECO:0007669"/>
    <property type="project" value="UniProtKB-SubCell"/>
</dbReference>
<reference evidence="15" key="1">
    <citation type="submission" date="2017-12" db="EMBL/GenBank/DDBJ databases">
        <title>Draft genome sequence of Telmatospirillum siberiense 26-4b1T, an acidotolerant peatland alphaproteobacterium potentially involved in sulfur cycling.</title>
        <authorList>
            <person name="Hausmann B."/>
            <person name="Pjevac P."/>
            <person name="Schreck K."/>
            <person name="Herbold C.W."/>
            <person name="Daims H."/>
            <person name="Wagner M."/>
            <person name="Pester M."/>
            <person name="Loy A."/>
        </authorList>
    </citation>
    <scope>NUCLEOTIDE SEQUENCE [LARGE SCALE GENOMIC DNA]</scope>
    <source>
        <strain evidence="15">26-4b1</strain>
    </source>
</reference>
<keyword evidence="8" id="KW-0597">Phosphoprotein</keyword>
<evidence type="ECO:0000256" key="11">
    <source>
        <dbReference type="SAM" id="SignalP"/>
    </source>
</evidence>
<feature type="binding site" evidence="8">
    <location>
        <position position="165"/>
    </location>
    <ligand>
        <name>beta-D-fructose 1,6-bisphosphate</name>
        <dbReference type="ChEBI" id="CHEBI:32966"/>
        <note>allosteric activator</note>
    </ligand>
</feature>
<evidence type="ECO:0000313" key="15">
    <source>
        <dbReference type="Proteomes" id="UP000233293"/>
    </source>
</evidence>
<dbReference type="GO" id="GO:0006089">
    <property type="term" value="P:lactate metabolic process"/>
    <property type="evidence" value="ECO:0007669"/>
    <property type="project" value="TreeGrafter"/>
</dbReference>
<dbReference type="SUPFAM" id="SSF56327">
    <property type="entry name" value="LDH C-terminal domain-like"/>
    <property type="match status" value="1"/>
</dbReference>
<dbReference type="RefSeq" id="WP_101252986.1">
    <property type="nucleotide sequence ID" value="NZ_PIUM01000036.1"/>
</dbReference>
<dbReference type="CDD" id="cd05292">
    <property type="entry name" value="LDH_2"/>
    <property type="match status" value="1"/>
</dbReference>
<proteinExistence type="inferred from homology"/>
<evidence type="ECO:0000256" key="6">
    <source>
        <dbReference type="ARBA" id="ARBA00023027"/>
    </source>
</evidence>
<dbReference type="PIRSF" id="PIRSF000102">
    <property type="entry name" value="Lac_mal_DH"/>
    <property type="match status" value="1"/>
</dbReference>
<dbReference type="InterPro" id="IPR018177">
    <property type="entry name" value="L-lactate_DH_AS"/>
</dbReference>
<feature type="domain" description="Lactate/malate dehydrogenase N-terminal" evidence="12">
    <location>
        <begin position="1"/>
        <end position="139"/>
    </location>
</feature>
<feature type="modified residue" description="Phosphotyrosine" evidence="8">
    <location>
        <position position="218"/>
    </location>
</feature>
<feature type="binding site" evidence="8">
    <location>
        <begin position="145"/>
        <end position="148"/>
    </location>
    <ligand>
        <name>substrate</name>
    </ligand>
</feature>
<evidence type="ECO:0000256" key="8">
    <source>
        <dbReference type="HAMAP-Rule" id="MF_00488"/>
    </source>
</evidence>
<feature type="binding site" evidence="8">
    <location>
        <position position="11"/>
    </location>
    <ligand>
        <name>NAD(+)</name>
        <dbReference type="ChEBI" id="CHEBI:57540"/>
    </ligand>
</feature>
<dbReference type="InterPro" id="IPR001557">
    <property type="entry name" value="L-lactate/malate_DH"/>
</dbReference>
<comment type="catalytic activity">
    <reaction evidence="7 8">
        <text>(S)-lactate + NAD(+) = pyruvate + NADH + H(+)</text>
        <dbReference type="Rhea" id="RHEA:23444"/>
        <dbReference type="ChEBI" id="CHEBI:15361"/>
        <dbReference type="ChEBI" id="CHEBI:15378"/>
        <dbReference type="ChEBI" id="CHEBI:16651"/>
        <dbReference type="ChEBI" id="CHEBI:57540"/>
        <dbReference type="ChEBI" id="CHEBI:57945"/>
        <dbReference type="EC" id="1.1.1.27"/>
    </reaction>
</comment>
<comment type="similarity">
    <text evidence="3 8">Belongs to the LDH/MDH superfamily. LDH family.</text>
</comment>
<dbReference type="SUPFAM" id="SSF51735">
    <property type="entry name" value="NAD(P)-binding Rossmann-fold domains"/>
    <property type="match status" value="1"/>
</dbReference>
<feature type="binding site" evidence="8">
    <location>
        <position position="85"/>
    </location>
    <ligand>
        <name>substrate</name>
    </ligand>
</feature>
<dbReference type="PROSITE" id="PS00064">
    <property type="entry name" value="L_LDH"/>
    <property type="match status" value="1"/>
</dbReference>
<keyword evidence="5 8" id="KW-0560">Oxidoreductase</keyword>
<dbReference type="PANTHER" id="PTHR43128:SF16">
    <property type="entry name" value="L-LACTATE DEHYDROGENASE"/>
    <property type="match status" value="1"/>
</dbReference>
<dbReference type="EC" id="1.1.1.27" evidence="4 8"/>
<feature type="binding site" evidence="10">
    <location>
        <begin position="7"/>
        <end position="12"/>
    </location>
    <ligand>
        <name>NAD(+)</name>
        <dbReference type="ChEBI" id="CHEBI:57540"/>
    </ligand>
</feature>
<feature type="binding site" evidence="8">
    <location>
        <begin position="117"/>
        <end position="120"/>
    </location>
    <ligand>
        <name>substrate</name>
    </ligand>
</feature>
<feature type="binding site" evidence="8">
    <location>
        <position position="62"/>
    </location>
    <ligand>
        <name>NAD(+)</name>
        <dbReference type="ChEBI" id="CHEBI:57540"/>
    </ligand>
</feature>
<dbReference type="OrthoDB" id="9802969at2"/>
<comment type="pathway">
    <text evidence="2 8">Fermentation; pyruvate fermentation to lactate; (S)-lactate from pyruvate: step 1/1.</text>
</comment>
<evidence type="ECO:0000256" key="7">
    <source>
        <dbReference type="ARBA" id="ARBA00049258"/>
    </source>
</evidence>
<dbReference type="HAMAP" id="MF_00488">
    <property type="entry name" value="Lactate_dehydrog"/>
    <property type="match status" value="1"/>
</dbReference>
<feature type="chain" id="PRO_5014871998" description="L-lactate dehydrogenase" evidence="11">
    <location>
        <begin position="19"/>
        <end position="310"/>
    </location>
</feature>
<feature type="binding site" evidence="10">
    <location>
        <position position="92"/>
    </location>
    <ligand>
        <name>NAD(+)</name>
        <dbReference type="ChEBI" id="CHEBI:57540"/>
    </ligand>
</feature>
<feature type="signal peptide" evidence="11">
    <location>
        <begin position="1"/>
        <end position="18"/>
    </location>
</feature>
<dbReference type="PRINTS" id="PR00086">
    <property type="entry name" value="LLDHDRGNASE"/>
</dbReference>
<dbReference type="Gene3D" id="3.40.50.720">
    <property type="entry name" value="NAD(P)-binding Rossmann-like Domain"/>
    <property type="match status" value="1"/>
</dbReference>
<evidence type="ECO:0000256" key="9">
    <source>
        <dbReference type="PIRSR" id="PIRSR000102-1"/>
    </source>
</evidence>
<feature type="binding site" evidence="8">
    <location>
        <position position="227"/>
    </location>
    <ligand>
        <name>substrate</name>
    </ligand>
</feature>
<feature type="binding site" evidence="8 10">
    <location>
        <position position="32"/>
    </location>
    <ligand>
        <name>NAD(+)</name>
        <dbReference type="ChEBI" id="CHEBI:57540"/>
    </ligand>
</feature>
<evidence type="ECO:0000259" key="12">
    <source>
        <dbReference type="Pfam" id="PF00056"/>
    </source>
</evidence>
<gene>
    <name evidence="8" type="primary">ldh</name>
    <name evidence="14" type="ORF">CWS72_22975</name>
</gene>
<feature type="binding site" evidence="8">
    <location>
        <position position="140"/>
    </location>
    <ligand>
        <name>NAD(+)</name>
        <dbReference type="ChEBI" id="CHEBI:57540"/>
    </ligand>
</feature>
<dbReference type="AlphaFoldDB" id="A0A2N3PP94"/>
<organism evidence="14 15">
    <name type="scientific">Telmatospirillum siberiense</name>
    <dbReference type="NCBI Taxonomy" id="382514"/>
    <lineage>
        <taxon>Bacteria</taxon>
        <taxon>Pseudomonadati</taxon>
        <taxon>Pseudomonadota</taxon>
        <taxon>Alphaproteobacteria</taxon>
        <taxon>Rhodospirillales</taxon>
        <taxon>Rhodospirillaceae</taxon>
        <taxon>Telmatospirillum</taxon>
    </lineage>
</organism>
<dbReference type="UniPathway" id="UPA00554">
    <property type="reaction ID" value="UER00611"/>
</dbReference>
<keyword evidence="8" id="KW-0963">Cytoplasm</keyword>
<dbReference type="Gene3D" id="3.90.110.10">
    <property type="entry name" value="Lactate dehydrogenase/glycoside hydrolase, family 4, C-terminal"/>
    <property type="match status" value="1"/>
</dbReference>
<comment type="function">
    <text evidence="1">Catalyzes the reversible oxidation of malate to oxaloacetate.</text>
</comment>
<dbReference type="Proteomes" id="UP000233293">
    <property type="component" value="Unassembled WGS sequence"/>
</dbReference>
<keyword evidence="8" id="KW-0021">Allosteric enzyme</keyword>
<dbReference type="PANTHER" id="PTHR43128">
    <property type="entry name" value="L-2-HYDROXYCARBOXYLATE DEHYDROGENASE (NAD(P)(+))"/>
    <property type="match status" value="1"/>
</dbReference>
<keyword evidence="6 8" id="KW-0520">NAD</keyword>
<keyword evidence="11" id="KW-0732">Signal</keyword>
<dbReference type="InterPro" id="IPR036291">
    <property type="entry name" value="NAD(P)-bd_dom_sf"/>
</dbReference>
<feature type="binding site" evidence="8">
    <location>
        <begin position="76"/>
        <end position="77"/>
    </location>
    <ligand>
        <name>NAD(+)</name>
        <dbReference type="ChEBI" id="CHEBI:57540"/>
    </ligand>
</feature>
<dbReference type="EMBL" id="PIUM01000036">
    <property type="protein sequence ID" value="PKU22218.1"/>
    <property type="molecule type" value="Genomic_DNA"/>
</dbReference>
<dbReference type="InterPro" id="IPR015955">
    <property type="entry name" value="Lactate_DH/Glyco_Ohase_4_C"/>
</dbReference>
<evidence type="ECO:0000259" key="13">
    <source>
        <dbReference type="Pfam" id="PF02866"/>
    </source>
</evidence>
<dbReference type="GO" id="GO:0006096">
    <property type="term" value="P:glycolytic process"/>
    <property type="evidence" value="ECO:0007669"/>
    <property type="project" value="UniProtKB-UniRule"/>
</dbReference>
<comment type="caution">
    <text evidence="14">The sequence shown here is derived from an EMBL/GenBank/DDBJ whole genome shotgun (WGS) entry which is preliminary data.</text>
</comment>